<feature type="transmembrane region" description="Helical" evidence="8">
    <location>
        <begin position="78"/>
        <end position="97"/>
    </location>
</feature>
<evidence type="ECO:0000256" key="4">
    <source>
        <dbReference type="ARBA" id="ARBA00022692"/>
    </source>
</evidence>
<evidence type="ECO:0000313" key="10">
    <source>
        <dbReference type="Proteomes" id="UP001623661"/>
    </source>
</evidence>
<dbReference type="Pfam" id="PF04647">
    <property type="entry name" value="AgrB"/>
    <property type="match status" value="1"/>
</dbReference>
<accession>A0ABW8TQC0</accession>
<dbReference type="RefSeq" id="WP_406764260.1">
    <property type="nucleotide sequence ID" value="NZ_JBJHZY010000001.1"/>
</dbReference>
<evidence type="ECO:0000256" key="7">
    <source>
        <dbReference type="ARBA" id="ARBA00023136"/>
    </source>
</evidence>
<feature type="transmembrane region" description="Helical" evidence="8">
    <location>
        <begin position="142"/>
        <end position="160"/>
    </location>
</feature>
<keyword evidence="7 8" id="KW-0472">Membrane</keyword>
<dbReference type="SMART" id="SM00793">
    <property type="entry name" value="AgrB"/>
    <property type="match status" value="1"/>
</dbReference>
<reference evidence="9 10" key="1">
    <citation type="submission" date="2024-11" db="EMBL/GenBank/DDBJ databases">
        <authorList>
            <person name="Heng Y.C."/>
            <person name="Lim A.C.H."/>
            <person name="Lee J.K.Y."/>
            <person name="Kittelmann S."/>
        </authorList>
    </citation>
    <scope>NUCLEOTIDE SEQUENCE [LARGE SCALE GENOMIC DNA]</scope>
    <source>
        <strain evidence="9 10">WILCCON 0202</strain>
    </source>
</reference>
<evidence type="ECO:0000256" key="6">
    <source>
        <dbReference type="ARBA" id="ARBA00022989"/>
    </source>
</evidence>
<evidence type="ECO:0000256" key="8">
    <source>
        <dbReference type="SAM" id="Phobius"/>
    </source>
</evidence>
<keyword evidence="3" id="KW-0645">Protease</keyword>
<name>A0ABW8TQC0_9CLOT</name>
<dbReference type="EMBL" id="JBJHZY010000001">
    <property type="protein sequence ID" value="MFL0267665.1"/>
    <property type="molecule type" value="Genomic_DNA"/>
</dbReference>
<dbReference type="Proteomes" id="UP001623661">
    <property type="component" value="Unassembled WGS sequence"/>
</dbReference>
<evidence type="ECO:0000256" key="2">
    <source>
        <dbReference type="ARBA" id="ARBA00022654"/>
    </source>
</evidence>
<evidence type="ECO:0000313" key="9">
    <source>
        <dbReference type="EMBL" id="MFL0267665.1"/>
    </source>
</evidence>
<keyword evidence="1" id="KW-1003">Cell membrane</keyword>
<keyword evidence="5" id="KW-0378">Hydrolase</keyword>
<feature type="transmembrane region" description="Helical" evidence="8">
    <location>
        <begin position="166"/>
        <end position="184"/>
    </location>
</feature>
<evidence type="ECO:0000256" key="3">
    <source>
        <dbReference type="ARBA" id="ARBA00022670"/>
    </source>
</evidence>
<feature type="transmembrane region" description="Helical" evidence="8">
    <location>
        <begin position="40"/>
        <end position="66"/>
    </location>
</feature>
<evidence type="ECO:0000256" key="1">
    <source>
        <dbReference type="ARBA" id="ARBA00022475"/>
    </source>
</evidence>
<keyword evidence="10" id="KW-1185">Reference proteome</keyword>
<dbReference type="InterPro" id="IPR006741">
    <property type="entry name" value="AgrB"/>
</dbReference>
<comment type="caution">
    <text evidence="9">The sequence shown here is derived from an EMBL/GenBank/DDBJ whole genome shotgun (WGS) entry which is preliminary data.</text>
</comment>
<keyword evidence="2" id="KW-0673">Quorum sensing</keyword>
<protein>
    <submittedName>
        <fullName evidence="9">Accessory gene regulator B family protein</fullName>
    </submittedName>
</protein>
<keyword evidence="6 8" id="KW-1133">Transmembrane helix</keyword>
<sequence>MRRLIKNFAAFISAKNEYTRDLEEQLEYSLRITVFETLKIFGIIFFFSIFGHSVEAAVAVGTMAIIKPFIGGYHEDTQVGCFAAALVIVACVIYLSINLNIDLISKLILSGVSLYCIWNQAPVINPKMTLTKVDLIMRNRKVGLLLTALFIIISIVTYRYNSVSNSILWTIVIQALLMFNKRSLDITKKCE</sequence>
<gene>
    <name evidence="9" type="ORF">ACJDUH_06070</name>
</gene>
<evidence type="ECO:0000256" key="5">
    <source>
        <dbReference type="ARBA" id="ARBA00022801"/>
    </source>
</evidence>
<keyword evidence="4 8" id="KW-0812">Transmembrane</keyword>
<organism evidence="9 10">
    <name type="scientific">Candidatus Clostridium radicumherbarum</name>
    <dbReference type="NCBI Taxonomy" id="3381662"/>
    <lineage>
        <taxon>Bacteria</taxon>
        <taxon>Bacillati</taxon>
        <taxon>Bacillota</taxon>
        <taxon>Clostridia</taxon>
        <taxon>Eubacteriales</taxon>
        <taxon>Clostridiaceae</taxon>
        <taxon>Clostridium</taxon>
    </lineage>
</organism>
<proteinExistence type="predicted"/>